<comment type="subcellular location">
    <subcellularLocation>
        <location evidence="1">Cell membrane</location>
        <topology evidence="1">Multi-pass membrane protein</topology>
    </subcellularLocation>
</comment>
<evidence type="ECO:0000256" key="1">
    <source>
        <dbReference type="ARBA" id="ARBA00004651"/>
    </source>
</evidence>
<dbReference type="GO" id="GO:0005886">
    <property type="term" value="C:plasma membrane"/>
    <property type="evidence" value="ECO:0007669"/>
    <property type="project" value="UniProtKB-SubCell"/>
</dbReference>
<proteinExistence type="predicted"/>
<evidence type="ECO:0000256" key="4">
    <source>
        <dbReference type="ARBA" id="ARBA00022989"/>
    </source>
</evidence>
<dbReference type="AlphaFoldDB" id="A0A8J2UCK1"/>
<dbReference type="PANTHER" id="PTHR30213">
    <property type="entry name" value="INNER MEMBRANE PROTEIN YHJD"/>
    <property type="match status" value="1"/>
</dbReference>
<feature type="transmembrane region" description="Helical" evidence="6">
    <location>
        <begin position="32"/>
        <end position="55"/>
    </location>
</feature>
<feature type="transmembrane region" description="Helical" evidence="6">
    <location>
        <begin position="180"/>
        <end position="205"/>
    </location>
</feature>
<keyword evidence="2" id="KW-1003">Cell membrane</keyword>
<accession>A0A8J2UCK1</accession>
<feature type="transmembrane region" description="Helical" evidence="6">
    <location>
        <begin position="245"/>
        <end position="269"/>
    </location>
</feature>
<evidence type="ECO:0008006" key="9">
    <source>
        <dbReference type="Google" id="ProtNLM"/>
    </source>
</evidence>
<keyword evidence="8" id="KW-1185">Reference proteome</keyword>
<reference evidence="7" key="1">
    <citation type="journal article" date="2014" name="Int. J. Syst. Evol. Microbiol.">
        <title>Complete genome sequence of Corynebacterium casei LMG S-19264T (=DSM 44701T), isolated from a smear-ripened cheese.</title>
        <authorList>
            <consortium name="US DOE Joint Genome Institute (JGI-PGF)"/>
            <person name="Walter F."/>
            <person name="Albersmeier A."/>
            <person name="Kalinowski J."/>
            <person name="Ruckert C."/>
        </authorList>
    </citation>
    <scope>NUCLEOTIDE SEQUENCE</scope>
    <source>
        <strain evidence="7">CGMCC 1.15448</strain>
    </source>
</reference>
<evidence type="ECO:0000256" key="5">
    <source>
        <dbReference type="ARBA" id="ARBA00023136"/>
    </source>
</evidence>
<dbReference type="PIRSF" id="PIRSF035875">
    <property type="entry name" value="RNase_BN"/>
    <property type="match status" value="1"/>
</dbReference>
<feature type="transmembrane region" description="Helical" evidence="6">
    <location>
        <begin position="217"/>
        <end position="239"/>
    </location>
</feature>
<evidence type="ECO:0000256" key="6">
    <source>
        <dbReference type="SAM" id="Phobius"/>
    </source>
</evidence>
<sequence>MKPFRLSAVWKAMKKAAIDFNNDNGFKLAASLSYSMIFSIGPLLIIVISLAGIFWGRQAVEGRIYQQIKDLVGDSTAAQIQSLISNIQRSHHTVTGTIIGTVILTLGATSVFAEIQGSINYMWSILAKPKKGWLKLIINRLISFSLIVTFGFISMVSLVINSLMDMLGGYLRRYFSYFTVYFFYAINFLLALGAIIILFTVIFRILPDAIIRWKDAFIGAVFTALLFMLGKFLIGVYLGNSKIGILYGAAAAIVIILTWVYYSSIILYYGAEFTKAYANLNGYGIRPSQSAVFIIKRESREIDGELGSD</sequence>
<evidence type="ECO:0000313" key="7">
    <source>
        <dbReference type="EMBL" id="GGA99013.1"/>
    </source>
</evidence>
<keyword evidence="4 6" id="KW-1133">Transmembrane helix</keyword>
<evidence type="ECO:0000313" key="8">
    <source>
        <dbReference type="Proteomes" id="UP000607559"/>
    </source>
</evidence>
<dbReference type="RefSeq" id="WP_188931615.1">
    <property type="nucleotide sequence ID" value="NZ_BMJC01000002.1"/>
</dbReference>
<evidence type="ECO:0000256" key="2">
    <source>
        <dbReference type="ARBA" id="ARBA00022475"/>
    </source>
</evidence>
<dbReference type="Pfam" id="PF03631">
    <property type="entry name" value="Virul_fac_BrkB"/>
    <property type="match status" value="1"/>
</dbReference>
<dbReference type="InterPro" id="IPR017039">
    <property type="entry name" value="Virul_fac_BrkB"/>
</dbReference>
<comment type="caution">
    <text evidence="7">The sequence shown here is derived from an EMBL/GenBank/DDBJ whole genome shotgun (WGS) entry which is preliminary data.</text>
</comment>
<dbReference type="EMBL" id="BMJC01000002">
    <property type="protein sequence ID" value="GGA99013.1"/>
    <property type="molecule type" value="Genomic_DNA"/>
</dbReference>
<dbReference type="PANTHER" id="PTHR30213:SF1">
    <property type="entry name" value="INNER MEMBRANE PROTEIN YHJD"/>
    <property type="match status" value="1"/>
</dbReference>
<reference evidence="7" key="2">
    <citation type="submission" date="2020-09" db="EMBL/GenBank/DDBJ databases">
        <authorList>
            <person name="Sun Q."/>
            <person name="Zhou Y."/>
        </authorList>
    </citation>
    <scope>NUCLEOTIDE SEQUENCE</scope>
    <source>
        <strain evidence="7">CGMCC 1.15448</strain>
    </source>
</reference>
<keyword evidence="3 6" id="KW-0812">Transmembrane</keyword>
<name>A0A8J2UCK1_9BACT</name>
<evidence type="ECO:0000256" key="3">
    <source>
        <dbReference type="ARBA" id="ARBA00022692"/>
    </source>
</evidence>
<dbReference type="Proteomes" id="UP000607559">
    <property type="component" value="Unassembled WGS sequence"/>
</dbReference>
<protein>
    <recommendedName>
        <fullName evidence="9">YihY/virulence factor BrkB family protein</fullName>
    </recommendedName>
</protein>
<organism evidence="7 8">
    <name type="scientific">Puia dinghuensis</name>
    <dbReference type="NCBI Taxonomy" id="1792502"/>
    <lineage>
        <taxon>Bacteria</taxon>
        <taxon>Pseudomonadati</taxon>
        <taxon>Bacteroidota</taxon>
        <taxon>Chitinophagia</taxon>
        <taxon>Chitinophagales</taxon>
        <taxon>Chitinophagaceae</taxon>
        <taxon>Puia</taxon>
    </lineage>
</organism>
<gene>
    <name evidence="7" type="ORF">GCM10011511_22920</name>
</gene>
<feature type="transmembrane region" description="Helical" evidence="6">
    <location>
        <begin position="137"/>
        <end position="160"/>
    </location>
</feature>
<dbReference type="NCBIfam" id="TIGR00765">
    <property type="entry name" value="yihY_not_rbn"/>
    <property type="match status" value="1"/>
</dbReference>
<keyword evidence="5 6" id="KW-0472">Membrane</keyword>